<dbReference type="AlphaFoldDB" id="A0A068VMI7"/>
<dbReference type="STRING" id="49390.A0A068VMI7"/>
<evidence type="ECO:0000256" key="6">
    <source>
        <dbReference type="ARBA" id="ARBA00022989"/>
    </source>
</evidence>
<evidence type="ECO:0000256" key="2">
    <source>
        <dbReference type="ARBA" id="ARBA00022614"/>
    </source>
</evidence>
<dbReference type="PROSITE" id="PS00107">
    <property type="entry name" value="PROTEIN_KINASE_ATP"/>
    <property type="match status" value="1"/>
</dbReference>
<feature type="binding site" evidence="8">
    <location>
        <position position="373"/>
    </location>
    <ligand>
        <name>ATP</name>
        <dbReference type="ChEBI" id="CHEBI:30616"/>
    </ligand>
</feature>
<evidence type="ECO:0000256" key="7">
    <source>
        <dbReference type="ARBA" id="ARBA00023136"/>
    </source>
</evidence>
<dbReference type="GO" id="GO:0016020">
    <property type="term" value="C:membrane"/>
    <property type="evidence" value="ECO:0007669"/>
    <property type="project" value="UniProtKB-SubCell"/>
</dbReference>
<dbReference type="Proteomes" id="UP000295252">
    <property type="component" value="Unassembled WGS sequence"/>
</dbReference>
<proteinExistence type="predicted"/>
<evidence type="ECO:0000256" key="3">
    <source>
        <dbReference type="ARBA" id="ARBA00022692"/>
    </source>
</evidence>
<dbReference type="Gramene" id="CDP20893">
    <property type="protein sequence ID" value="CDP20893"/>
    <property type="gene ID" value="GSCOC_T00003009001"/>
</dbReference>
<reference evidence="14" key="1">
    <citation type="journal article" date="2014" name="Science">
        <title>The coffee genome provides insight into the convergent evolution of caffeine biosynthesis.</title>
        <authorList>
            <person name="Denoeud F."/>
            <person name="Carretero-Paulet L."/>
            <person name="Dereeper A."/>
            <person name="Droc G."/>
            <person name="Guyot R."/>
            <person name="Pietrella M."/>
            <person name="Zheng C."/>
            <person name="Alberti A."/>
            <person name="Anthony F."/>
            <person name="Aprea G."/>
            <person name="Aury J.M."/>
            <person name="Bento P."/>
            <person name="Bernard M."/>
            <person name="Bocs S."/>
            <person name="Campa C."/>
            <person name="Cenci A."/>
            <person name="Combes M.C."/>
            <person name="Crouzillat D."/>
            <person name="Da Silva C."/>
            <person name="Daddiego L."/>
            <person name="De Bellis F."/>
            <person name="Dussert S."/>
            <person name="Garsmeur O."/>
            <person name="Gayraud T."/>
            <person name="Guignon V."/>
            <person name="Jahn K."/>
            <person name="Jamilloux V."/>
            <person name="Joet T."/>
            <person name="Labadie K."/>
            <person name="Lan T."/>
            <person name="Leclercq J."/>
            <person name="Lepelley M."/>
            <person name="Leroy T."/>
            <person name="Li L.T."/>
            <person name="Librado P."/>
            <person name="Lopez L."/>
            <person name="Munoz A."/>
            <person name="Noel B."/>
            <person name="Pallavicini A."/>
            <person name="Perrotta G."/>
            <person name="Poncet V."/>
            <person name="Pot D."/>
            <person name="Priyono X."/>
            <person name="Rigoreau M."/>
            <person name="Rouard M."/>
            <person name="Rozas J."/>
            <person name="Tranchant-Dubreuil C."/>
            <person name="VanBuren R."/>
            <person name="Zhang Q."/>
            <person name="Andrade A.C."/>
            <person name="Argout X."/>
            <person name="Bertrand B."/>
            <person name="de Kochko A."/>
            <person name="Graziosi G."/>
            <person name="Henry R.J."/>
            <person name="Jayarama X."/>
            <person name="Ming R."/>
            <person name="Nagai C."/>
            <person name="Rounsley S."/>
            <person name="Sankoff D."/>
            <person name="Giuliano G."/>
            <person name="Albert V.A."/>
            <person name="Wincker P."/>
            <person name="Lashermes P."/>
        </authorList>
    </citation>
    <scope>NUCLEOTIDE SEQUENCE [LARGE SCALE GENOMIC DNA]</scope>
    <source>
        <strain evidence="14">cv. DH200-94</strain>
    </source>
</reference>
<keyword evidence="5" id="KW-0677">Repeat</keyword>
<keyword evidence="3 10" id="KW-0812">Transmembrane</keyword>
<keyword evidence="2" id="KW-0433">Leucine-rich repeat</keyword>
<keyword evidence="8" id="KW-0067">ATP-binding</keyword>
<dbReference type="InterPro" id="IPR011009">
    <property type="entry name" value="Kinase-like_dom_sf"/>
</dbReference>
<evidence type="ECO:0000256" key="9">
    <source>
        <dbReference type="SAM" id="MobiDB-lite"/>
    </source>
</evidence>
<feature type="domain" description="Protein kinase" evidence="12">
    <location>
        <begin position="345"/>
        <end position="641"/>
    </location>
</feature>
<dbReference type="Gene3D" id="3.30.200.20">
    <property type="entry name" value="Phosphorylase Kinase, domain 1"/>
    <property type="match status" value="1"/>
</dbReference>
<protein>
    <submittedName>
        <fullName evidence="13">DH200=94 genomic scaffold, scaffold_1968</fullName>
    </submittedName>
</protein>
<evidence type="ECO:0000256" key="10">
    <source>
        <dbReference type="SAM" id="Phobius"/>
    </source>
</evidence>
<dbReference type="InterPro" id="IPR050994">
    <property type="entry name" value="At_inactive_RLKs"/>
</dbReference>
<dbReference type="InterPro" id="IPR001611">
    <property type="entry name" value="Leu-rich_rpt"/>
</dbReference>
<gene>
    <name evidence="13" type="ORF">GSCOC_T00003009001</name>
</gene>
<dbReference type="Gene3D" id="3.80.10.10">
    <property type="entry name" value="Ribonuclease Inhibitor"/>
    <property type="match status" value="2"/>
</dbReference>
<accession>A0A068VMI7</accession>
<dbReference type="InParanoid" id="A0A068VMI7"/>
<dbReference type="Pfam" id="PF00069">
    <property type="entry name" value="Pkinase"/>
    <property type="match status" value="1"/>
</dbReference>
<keyword evidence="6 10" id="KW-1133">Transmembrane helix</keyword>
<sequence length="641" mass="71354">MDCVPPSWTSFMVFSLLLVKVSAETVEVRQALVQFLDNIYPANAGRDASWGWNLSSDPCDARWKGVDCRGTSSVRKIVLDEINLTGILDASSLCVTRSLAVLSLNDNNVFGNLPEEISNCSRLTHLYLSGNNFTGNLPKSLSRLNNLKRIDISNNRFSGALPDLSRISGLLSFLAENNQLSGEIPDFDFSNLAKFNVSYNNFSGPVPNVDGHFGPSSFLGNPELCGQPLSIACPTPPPVPAPTPAKKKHSSSKQYLIYSGYAILALIIIFLVGCKVFKRKKHGAKNSMAAENESSKPSSTSSDSKIREGSRSEFSIMSPATRKSSSLVVLSSPMVNGMQFEDLLRAPAELVGRGKHGTLYKVALNNSVTLAVKRIKDWEISRDNFKKRMQKINEVKHANVLPIVAYYCSEQEKLLVYEFQQNGSLFRLLNGKPKYFSWHLIPHSLELHNFYKSEMFDWGSRLNVAASTANALALMHQELHNDGIAHGNLKSSNILMNKDMDPCISEYGLKMVENHDEQFTTQIESIMDSDSQGSKKIFKADIYSFGVILLELLTGKLVQNRASDLANNVLNSILHLSPAIISLVSFLPPPKCLYPKLTTTYQRIFVSWIFQFHNLDVSLQEIGFDQLLIFLHNQRILDQTT</sequence>
<evidence type="ECO:0000256" key="1">
    <source>
        <dbReference type="ARBA" id="ARBA00004370"/>
    </source>
</evidence>
<dbReference type="Pfam" id="PF13855">
    <property type="entry name" value="LRR_8"/>
    <property type="match status" value="1"/>
</dbReference>
<evidence type="ECO:0000256" key="8">
    <source>
        <dbReference type="PROSITE-ProRule" id="PRU10141"/>
    </source>
</evidence>
<dbReference type="EMBL" id="HG741052">
    <property type="protein sequence ID" value="CDP20893.1"/>
    <property type="molecule type" value="Genomic_DNA"/>
</dbReference>
<dbReference type="Gene3D" id="1.10.510.10">
    <property type="entry name" value="Transferase(Phosphotransferase) domain 1"/>
    <property type="match status" value="1"/>
</dbReference>
<dbReference type="SUPFAM" id="SSF56112">
    <property type="entry name" value="Protein kinase-like (PK-like)"/>
    <property type="match status" value="1"/>
</dbReference>
<dbReference type="PANTHER" id="PTHR48010">
    <property type="entry name" value="OS05G0588300 PROTEIN"/>
    <property type="match status" value="1"/>
</dbReference>
<dbReference type="PROSITE" id="PS50011">
    <property type="entry name" value="PROTEIN_KINASE_DOM"/>
    <property type="match status" value="1"/>
</dbReference>
<keyword evidence="4 11" id="KW-0732">Signal</keyword>
<comment type="subcellular location">
    <subcellularLocation>
        <location evidence="1">Membrane</location>
    </subcellularLocation>
</comment>
<evidence type="ECO:0000256" key="5">
    <source>
        <dbReference type="ARBA" id="ARBA00022737"/>
    </source>
</evidence>
<keyword evidence="7 10" id="KW-0472">Membrane</keyword>
<dbReference type="InterPro" id="IPR017441">
    <property type="entry name" value="Protein_kinase_ATP_BS"/>
</dbReference>
<dbReference type="FunFam" id="3.80.10.10:FF:000400">
    <property type="entry name" value="Nuclear pore complex protein NUP107"/>
    <property type="match status" value="1"/>
</dbReference>
<dbReference type="OMA" id="GLMISHS"/>
<evidence type="ECO:0000313" key="14">
    <source>
        <dbReference type="Proteomes" id="UP000295252"/>
    </source>
</evidence>
<dbReference type="GO" id="GO:0004672">
    <property type="term" value="F:protein kinase activity"/>
    <property type="evidence" value="ECO:0007669"/>
    <property type="project" value="InterPro"/>
</dbReference>
<dbReference type="PANTHER" id="PTHR48010:SF22">
    <property type="entry name" value="OS09G0376600 PROTEIN"/>
    <property type="match status" value="1"/>
</dbReference>
<keyword evidence="8" id="KW-0547">Nucleotide-binding</keyword>
<dbReference type="OrthoDB" id="69842at2759"/>
<keyword evidence="14" id="KW-1185">Reference proteome</keyword>
<feature type="chain" id="PRO_5001656083" evidence="11">
    <location>
        <begin position="24"/>
        <end position="641"/>
    </location>
</feature>
<feature type="signal peptide" evidence="11">
    <location>
        <begin position="1"/>
        <end position="23"/>
    </location>
</feature>
<evidence type="ECO:0000256" key="11">
    <source>
        <dbReference type="SAM" id="SignalP"/>
    </source>
</evidence>
<name>A0A068VMI7_COFCA</name>
<organism evidence="13 14">
    <name type="scientific">Coffea canephora</name>
    <name type="common">Robusta coffee</name>
    <dbReference type="NCBI Taxonomy" id="49390"/>
    <lineage>
        <taxon>Eukaryota</taxon>
        <taxon>Viridiplantae</taxon>
        <taxon>Streptophyta</taxon>
        <taxon>Embryophyta</taxon>
        <taxon>Tracheophyta</taxon>
        <taxon>Spermatophyta</taxon>
        <taxon>Magnoliopsida</taxon>
        <taxon>eudicotyledons</taxon>
        <taxon>Gunneridae</taxon>
        <taxon>Pentapetalae</taxon>
        <taxon>asterids</taxon>
        <taxon>lamiids</taxon>
        <taxon>Gentianales</taxon>
        <taxon>Rubiaceae</taxon>
        <taxon>Ixoroideae</taxon>
        <taxon>Gardenieae complex</taxon>
        <taxon>Bertiereae - Coffeeae clade</taxon>
        <taxon>Coffeeae</taxon>
        <taxon>Coffea</taxon>
    </lineage>
</organism>
<dbReference type="PhylomeDB" id="A0A068VMI7"/>
<dbReference type="InterPro" id="IPR032675">
    <property type="entry name" value="LRR_dom_sf"/>
</dbReference>
<dbReference type="SUPFAM" id="SSF52058">
    <property type="entry name" value="L domain-like"/>
    <property type="match status" value="1"/>
</dbReference>
<feature type="region of interest" description="Disordered" evidence="9">
    <location>
        <begin position="285"/>
        <end position="315"/>
    </location>
</feature>
<dbReference type="GO" id="GO:0005524">
    <property type="term" value="F:ATP binding"/>
    <property type="evidence" value="ECO:0007669"/>
    <property type="project" value="UniProtKB-UniRule"/>
</dbReference>
<evidence type="ECO:0000313" key="13">
    <source>
        <dbReference type="EMBL" id="CDP20893.1"/>
    </source>
</evidence>
<evidence type="ECO:0000256" key="4">
    <source>
        <dbReference type="ARBA" id="ARBA00022729"/>
    </source>
</evidence>
<dbReference type="InterPro" id="IPR000719">
    <property type="entry name" value="Prot_kinase_dom"/>
</dbReference>
<feature type="transmembrane region" description="Helical" evidence="10">
    <location>
        <begin position="255"/>
        <end position="277"/>
    </location>
</feature>
<evidence type="ECO:0000259" key="12">
    <source>
        <dbReference type="PROSITE" id="PS50011"/>
    </source>
</evidence>